<dbReference type="Gene3D" id="3.40.50.10110">
    <property type="entry name" value="DNA polymerase III subunit chi"/>
    <property type="match status" value="1"/>
</dbReference>
<dbReference type="RefSeq" id="WP_133940829.1">
    <property type="nucleotide sequence ID" value="NZ_CP038241.1"/>
</dbReference>
<sequence length="146" mass="16880">MKVEFHVLQINTLAETLDVVVQRVISVYNTGKTVVILAPEAFAKELDIKLWQAGEESFIPHFCATSAKDYNTFKNIPILITDNMFITSGFDELINLMDIPIDSNKVSIRNLVEFVYQDKKVIENLRKKYVLYKKKLGFDIKTVNYR</sequence>
<dbReference type="GO" id="GO:0032298">
    <property type="term" value="P:positive regulation of DNA-templated DNA replication initiation"/>
    <property type="evidence" value="ECO:0007669"/>
    <property type="project" value="TreeGrafter"/>
</dbReference>
<dbReference type="AlphaFoldDB" id="A0AAE6YKS8"/>
<dbReference type="InterPro" id="IPR007459">
    <property type="entry name" value="DNA_pol3_chi"/>
</dbReference>
<dbReference type="GO" id="GO:0003677">
    <property type="term" value="F:DNA binding"/>
    <property type="evidence" value="ECO:0007669"/>
    <property type="project" value="InterPro"/>
</dbReference>
<organism evidence="1 2">
    <name type="scientific">Allofrancisella inopinata</name>
    <dbReference type="NCBI Taxonomy" id="1085647"/>
    <lineage>
        <taxon>Bacteria</taxon>
        <taxon>Pseudomonadati</taxon>
        <taxon>Pseudomonadota</taxon>
        <taxon>Gammaproteobacteria</taxon>
        <taxon>Thiotrichales</taxon>
        <taxon>Francisellaceae</taxon>
        <taxon>Allofrancisella</taxon>
    </lineage>
</organism>
<name>A0AAE6YKS8_9GAMM</name>
<gene>
    <name evidence="1" type="ORF">E4K63_07695</name>
</gene>
<dbReference type="PANTHER" id="PTHR38767">
    <property type="entry name" value="DNA POLYMERASE III SUBUNIT CHI"/>
    <property type="match status" value="1"/>
</dbReference>
<accession>A0AAE6YKS8</accession>
<dbReference type="InterPro" id="IPR036768">
    <property type="entry name" value="PolIII_chi_sf"/>
</dbReference>
<dbReference type="GO" id="GO:0006260">
    <property type="term" value="P:DNA replication"/>
    <property type="evidence" value="ECO:0007669"/>
    <property type="project" value="InterPro"/>
</dbReference>
<keyword evidence="2" id="KW-1185">Reference proteome</keyword>
<reference evidence="1 2" key="1">
    <citation type="submission" date="2019-03" db="EMBL/GenBank/DDBJ databases">
        <title>Complete Genome Sequence of Allofrancisella inopinata Strain SYSU YG23 Isolated from Water-Cooling Systems in China.</title>
        <authorList>
            <person name="Ohrman C."/>
            <person name="Uneklint I."/>
            <person name="Sjodin A."/>
        </authorList>
    </citation>
    <scope>NUCLEOTIDE SEQUENCE [LARGE SCALE GENOMIC DNA]</scope>
    <source>
        <strain evidence="1 2">SYSU YG23</strain>
    </source>
</reference>
<dbReference type="PANTHER" id="PTHR38767:SF1">
    <property type="entry name" value="DNA POLYMERASE III SUBUNIT CHI"/>
    <property type="match status" value="1"/>
</dbReference>
<protein>
    <submittedName>
        <fullName evidence="1">DNA polymerase III subunit chi</fullName>
    </submittedName>
</protein>
<evidence type="ECO:0000313" key="1">
    <source>
        <dbReference type="EMBL" id="QIV96717.1"/>
    </source>
</evidence>
<dbReference type="Proteomes" id="UP000502004">
    <property type="component" value="Chromosome"/>
</dbReference>
<evidence type="ECO:0000313" key="2">
    <source>
        <dbReference type="Proteomes" id="UP000502004"/>
    </source>
</evidence>
<dbReference type="KEGG" id="aii:E4K63_07695"/>
<dbReference type="EMBL" id="CP038241">
    <property type="protein sequence ID" value="QIV96717.1"/>
    <property type="molecule type" value="Genomic_DNA"/>
</dbReference>
<proteinExistence type="predicted"/>
<dbReference type="GO" id="GO:0003887">
    <property type="term" value="F:DNA-directed DNA polymerase activity"/>
    <property type="evidence" value="ECO:0007669"/>
    <property type="project" value="InterPro"/>
</dbReference>
<dbReference type="Pfam" id="PF04364">
    <property type="entry name" value="DNA_pol3_chi"/>
    <property type="match status" value="1"/>
</dbReference>
<dbReference type="SUPFAM" id="SSF102400">
    <property type="entry name" value="DNA polymerase III chi subunit"/>
    <property type="match status" value="1"/>
</dbReference>